<feature type="compositionally biased region" description="Low complexity" evidence="2">
    <location>
        <begin position="1205"/>
        <end position="1224"/>
    </location>
</feature>
<feature type="compositionally biased region" description="Polar residues" evidence="2">
    <location>
        <begin position="311"/>
        <end position="327"/>
    </location>
</feature>
<dbReference type="Proteomes" id="UP000812966">
    <property type="component" value="Unassembled WGS sequence"/>
</dbReference>
<evidence type="ECO:0000256" key="1">
    <source>
        <dbReference type="SAM" id="Coils"/>
    </source>
</evidence>
<evidence type="ECO:0000313" key="3">
    <source>
        <dbReference type="EMBL" id="KAG7566983.1"/>
    </source>
</evidence>
<feature type="region of interest" description="Disordered" evidence="2">
    <location>
        <begin position="1263"/>
        <end position="1304"/>
    </location>
</feature>
<feature type="region of interest" description="Disordered" evidence="2">
    <location>
        <begin position="615"/>
        <end position="667"/>
    </location>
</feature>
<feature type="compositionally biased region" description="Basic and acidic residues" evidence="2">
    <location>
        <begin position="275"/>
        <end position="286"/>
    </location>
</feature>
<feature type="region of interest" description="Disordered" evidence="2">
    <location>
        <begin position="693"/>
        <end position="740"/>
    </location>
</feature>
<feature type="region of interest" description="Disordered" evidence="2">
    <location>
        <begin position="308"/>
        <end position="384"/>
    </location>
</feature>
<feature type="compositionally biased region" description="Polar residues" evidence="2">
    <location>
        <begin position="647"/>
        <end position="662"/>
    </location>
</feature>
<dbReference type="EMBL" id="JABELV010000017">
    <property type="protein sequence ID" value="KAG7566983.1"/>
    <property type="molecule type" value="Genomic_DNA"/>
</dbReference>
<feature type="compositionally biased region" description="Basic and acidic residues" evidence="2">
    <location>
        <begin position="402"/>
        <end position="430"/>
    </location>
</feature>
<gene>
    <name evidence="3" type="ORF">FFLO_01242</name>
</gene>
<feature type="region of interest" description="Disordered" evidence="2">
    <location>
        <begin position="487"/>
        <end position="511"/>
    </location>
</feature>
<name>A0A8K0NSU2_9TREE</name>
<feature type="compositionally biased region" description="Basic residues" evidence="2">
    <location>
        <begin position="49"/>
        <end position="60"/>
    </location>
</feature>
<sequence>MTSLPRSSTTDLADSTATTTISIADPDPDSELTESIHTEPLDQLGNKLRSWRRTRQRLRGRMSVASTGTNAGDDQDDSRQAGEVNVDGHRNQAAEQEPEDVPRRFDPPGTATAGSRLDDDTRCKCCLRHILRSSSVATGPSKTIGGEVRIAGVDEDEGDQGGGQCETMREIKALDSDLILSAEIGLTLLTRLNTLQASYDPLLISHSTLQTTYADLVRSTHRQAEIWEQERERLERDLEAGREREERLASEVKGLEGRLKRITSAGTGTGTGQSRNDESEESRGKEEMIKDLVSRNAVLQHQLDRARHRIPQSQSLSGSPAIGSTSPDKVGGNDNGLSGDEIERRKRARRISLGYRSGSYSGPYSAGSTPGIGPPSNQGFGRGTRHFSENALLTLGSSSRVRIGEEKEDLSRADENDQHQERDDDGREHPGTGSTNGEGINNHERRVKLRPLSLSLSVSSRYTHAGPSGSHGVDFGGDDQMGHGRKISMTPSARSTISGRSPGLTGRESWVSSSTGGVVGLGMGTVGGVGGGWDLDSIVREADGTPVWPQPARNSASQVGYVAGPSQTDRAASASGWKSGSGSGSETTSPRTTMRARCGSVGYSLNGIKRSMSVDRSKGGMRRVSGNQTVESIAETTGQDETHERSASNATSEMASEHGSTTRQRKRMSRYFHTPAYRPPTSPLINEEFSFAASSEPDSMVEGDRTSDSERPPARMMDSKSTQTEPQLQTEVNREDTPRMKSDAQVKLTLAGLGIEEDTPNSSSRTTPQLMDPYSPASLYNPSHQYARDVVESRTGALLLLVEHVSKILMRLRQADVPNLTRRLKKHHLVGGDVGHLSRGEMKALTNEIGEMRTHFRNVMEDERRLGGGKNPLQDSMITKRDFQLLLKLFKEIFGELIELRGIVNDVTVNPAAAVELRKRQEAIQAEEEEARGRGKAIKGGSGLGWIAAPITKLFAAPSSDPPARRPSDKALLQPPAIRSSAKLMPSTSATTTQVSVEFASTGQIRRATAGLPSANADHIDELPVSPADTLTRIPGLTRQSSNQPSVSRTPAIPLGDGSSRGPPMGNNRQSLYGIFAGGTTSGPQGVPARMNQTVSGRHISGRHRRQLSTVVDAVIDDDGPDRGLDEYQPPLLERTLRPRGLSDSSIRTTFQHHGIEIPAGREDIQPSASQYGSYWPATSVVKTLGRRIQALTGAAHPLPPSPMSTSVADESSSASQDSTAVPSPDVTTNAMLQVRPNEPRTIMKKRSANQLGLVSPASLTDGGGFLSMLSSSSTNEPAVISSKHSSPGIHRSESRTRTRRVQA</sequence>
<feature type="compositionally biased region" description="Basic and acidic residues" evidence="2">
    <location>
        <begin position="702"/>
        <end position="713"/>
    </location>
</feature>
<organism evidence="3 4">
    <name type="scientific">Filobasidium floriforme</name>
    <dbReference type="NCBI Taxonomy" id="5210"/>
    <lineage>
        <taxon>Eukaryota</taxon>
        <taxon>Fungi</taxon>
        <taxon>Dikarya</taxon>
        <taxon>Basidiomycota</taxon>
        <taxon>Agaricomycotina</taxon>
        <taxon>Tremellomycetes</taxon>
        <taxon>Filobasidiales</taxon>
        <taxon>Filobasidiaceae</taxon>
        <taxon>Filobasidium</taxon>
    </lineage>
</organism>
<feature type="compositionally biased region" description="Polar residues" evidence="2">
    <location>
        <begin position="489"/>
        <end position="499"/>
    </location>
</feature>
<feature type="compositionally biased region" description="Polar residues" evidence="2">
    <location>
        <begin position="1038"/>
        <end position="1049"/>
    </location>
</feature>
<feature type="compositionally biased region" description="Low complexity" evidence="2">
    <location>
        <begin position="573"/>
        <end position="593"/>
    </location>
</feature>
<keyword evidence="4" id="KW-1185">Reference proteome</keyword>
<feature type="compositionally biased region" description="Low complexity" evidence="2">
    <location>
        <begin position="7"/>
        <end position="25"/>
    </location>
</feature>
<feature type="region of interest" description="Disordered" evidence="2">
    <location>
        <begin position="547"/>
        <end position="594"/>
    </location>
</feature>
<evidence type="ECO:0000313" key="4">
    <source>
        <dbReference type="Proteomes" id="UP000812966"/>
    </source>
</evidence>
<feature type="coiled-coil region" evidence="1">
    <location>
        <begin position="217"/>
        <end position="251"/>
    </location>
</feature>
<keyword evidence="1" id="KW-0175">Coiled coil</keyword>
<feature type="compositionally biased region" description="Polar residues" evidence="2">
    <location>
        <begin position="625"/>
        <end position="639"/>
    </location>
</feature>
<reference evidence="3" key="1">
    <citation type="submission" date="2020-04" db="EMBL/GenBank/DDBJ databases">
        <title>Analysis of mating type loci in Filobasidium floriforme.</title>
        <authorList>
            <person name="Nowrousian M."/>
        </authorList>
    </citation>
    <scope>NUCLEOTIDE SEQUENCE</scope>
    <source>
        <strain evidence="3">CBS 6242</strain>
    </source>
</reference>
<feature type="region of interest" description="Disordered" evidence="2">
    <location>
        <begin position="1027"/>
        <end position="1070"/>
    </location>
</feature>
<proteinExistence type="predicted"/>
<feature type="region of interest" description="Disordered" evidence="2">
    <location>
        <begin position="398"/>
        <end position="446"/>
    </location>
</feature>
<feature type="region of interest" description="Disordered" evidence="2">
    <location>
        <begin position="1194"/>
        <end position="1230"/>
    </location>
</feature>
<feature type="region of interest" description="Disordered" evidence="2">
    <location>
        <begin position="258"/>
        <end position="286"/>
    </location>
</feature>
<protein>
    <submittedName>
        <fullName evidence="3">Uncharacterized protein</fullName>
    </submittedName>
</protein>
<feature type="compositionally biased region" description="Polar residues" evidence="2">
    <location>
        <begin position="719"/>
        <end position="731"/>
    </location>
</feature>
<feature type="compositionally biased region" description="Low complexity" evidence="2">
    <location>
        <begin position="351"/>
        <end position="368"/>
    </location>
</feature>
<evidence type="ECO:0000256" key="2">
    <source>
        <dbReference type="SAM" id="MobiDB-lite"/>
    </source>
</evidence>
<accession>A0A8K0NSU2</accession>
<feature type="region of interest" description="Disordered" evidence="2">
    <location>
        <begin position="1"/>
        <end position="117"/>
    </location>
</feature>
<comment type="caution">
    <text evidence="3">The sequence shown here is derived from an EMBL/GenBank/DDBJ whole genome shotgun (WGS) entry which is preliminary data.</text>
</comment>